<evidence type="ECO:0000313" key="2">
    <source>
        <dbReference type="EMBL" id="BCZ44928.1"/>
    </source>
</evidence>
<dbReference type="Pfam" id="PF09861">
    <property type="entry name" value="Lar_N"/>
    <property type="match status" value="1"/>
</dbReference>
<dbReference type="Proteomes" id="UP000824633">
    <property type="component" value="Chromosome"/>
</dbReference>
<evidence type="ECO:0000313" key="3">
    <source>
        <dbReference type="Proteomes" id="UP000824633"/>
    </source>
</evidence>
<protein>
    <recommendedName>
        <fullName evidence="1">LarA-like N-terminal domain-containing protein</fullName>
    </recommendedName>
</protein>
<accession>A0ABM7T186</accession>
<reference evidence="3" key="1">
    <citation type="submission" date="2021-07" db="EMBL/GenBank/DDBJ databases">
        <title>Complete genome sequencing of a Clostridium isolate.</title>
        <authorList>
            <person name="Ueki A."/>
            <person name="Tonouchi A."/>
        </authorList>
    </citation>
    <scope>NUCLEOTIDE SEQUENCE [LARGE SCALE GENOMIC DNA]</scope>
    <source>
        <strain evidence="3">C5S11</strain>
    </source>
</reference>
<feature type="domain" description="LarA-like N-terminal" evidence="1">
    <location>
        <begin position="35"/>
        <end position="196"/>
    </location>
</feature>
<name>A0ABM7T186_9CLOT</name>
<sequence length="429" mass="47001">MEPKKGGVVSKLLENVYVPKMFRVRQIFPRPVIKPEEIPEAVRRELYKEKFADKIKPGMNIAVTAGSRGIANVAIITKAITDFITTKGAKPFVVPAMGSHGGATAEGQIEVLNGYGITEEYLGCPIKSSMEVKMIGYTEEGQEVFIDKNAAEADGIVISCRIKPHNAFRGKYESGIMKMMAVGLGKQVGAEHVHSQGMNNIGKNIPLIGNVIIKNAPILFAIPCIENAFDETCKIVGVNKDEIAEEEPKLLQEAFANMPNIIVGECDVLVVDEIGKNYSGTGVDPNITGTFSTKYASGGVKVQRTAMLSLSEESHGNGLGIGLASAITKRIFDKLDLEKMYPNCITSTVLESARIPCVVSSDKEVIQICIRTCVNIDKDNVRIVRIPNSLHIEHIMLSEAYYEEVKNYPNLVIESEPEYLEFDEEGNIF</sequence>
<dbReference type="RefSeq" id="WP_224036573.1">
    <property type="nucleotide sequence ID" value="NZ_AP024849.1"/>
</dbReference>
<dbReference type="InterPro" id="IPR018657">
    <property type="entry name" value="LarA-like_N"/>
</dbReference>
<evidence type="ECO:0000259" key="1">
    <source>
        <dbReference type="Pfam" id="PF09861"/>
    </source>
</evidence>
<organism evidence="2 3">
    <name type="scientific">Clostridium gelidum</name>
    <dbReference type="NCBI Taxonomy" id="704125"/>
    <lineage>
        <taxon>Bacteria</taxon>
        <taxon>Bacillati</taxon>
        <taxon>Bacillota</taxon>
        <taxon>Clostridia</taxon>
        <taxon>Eubacteriales</taxon>
        <taxon>Clostridiaceae</taxon>
        <taxon>Clostridium</taxon>
    </lineage>
</organism>
<dbReference type="Gene3D" id="3.40.50.11440">
    <property type="match status" value="1"/>
</dbReference>
<gene>
    <name evidence="2" type="ORF">psyc5s11_09950</name>
</gene>
<proteinExistence type="predicted"/>
<keyword evidence="3" id="KW-1185">Reference proteome</keyword>
<dbReference type="EMBL" id="AP024849">
    <property type="protein sequence ID" value="BCZ44928.1"/>
    <property type="molecule type" value="Genomic_DNA"/>
</dbReference>